<dbReference type="SUPFAM" id="SSF158472">
    <property type="entry name" value="HAMP domain-like"/>
    <property type="match status" value="1"/>
</dbReference>
<evidence type="ECO:0000256" key="3">
    <source>
        <dbReference type="ARBA" id="ARBA00012438"/>
    </source>
</evidence>
<dbReference type="CDD" id="cd00075">
    <property type="entry name" value="HATPase"/>
    <property type="match status" value="1"/>
</dbReference>
<sequence length="472" mass="54630">MKQSLLKRLILIISLILFISFVIGQIFGFFIIKEWFLKEQLKQLVPVMENISHETRINNGTIIIKNEGKLIIKAYNLNNDEIAINDNNIKKYIYFSDEEIKEDLLPYIDIVIKGEKVATIESLNHIKGRSIIIGIPIIDEGNIVGTIFAVKLASDFSVVLNGFYFVFFITSFISTIIIIALIYYFTRKLIKPLIEMVDVSNSMASGNFSARAKCDGYGEIKILSNSLNNLALRLFENDKSARLLEQTRRDYIANVSHELRTPISSIRAISETLCDDIKLDEDKKKKYYLIVLRESKRLQKLINDMLELSRLQSGEMAILKEVVSGRKIMSEIEEYFEVFSEDMDEEFIITEKALNIPNFYSNENRIRQVLFILIDNGFKFTKQYGYVKLDALWDEEMIKISVENNGNQIEKEDVEFIFERFYKGDKSHNKPGSGLGLSLAKEIMRNLDEEIYVAKNEEGVTRFEFTVHRNKI</sequence>
<dbReference type="GO" id="GO:0000155">
    <property type="term" value="F:phosphorelay sensor kinase activity"/>
    <property type="evidence" value="ECO:0007669"/>
    <property type="project" value="InterPro"/>
</dbReference>
<evidence type="ECO:0000256" key="6">
    <source>
        <dbReference type="ARBA" id="ARBA00022777"/>
    </source>
</evidence>
<dbReference type="InterPro" id="IPR003594">
    <property type="entry name" value="HATPase_dom"/>
</dbReference>
<dbReference type="EC" id="2.7.13.3" evidence="3"/>
<gene>
    <name evidence="11" type="ORF">EXM65_13680</name>
</gene>
<dbReference type="CDD" id="cd00082">
    <property type="entry name" value="HisKA"/>
    <property type="match status" value="1"/>
</dbReference>
<dbReference type="EMBL" id="SGKU01000043">
    <property type="protein sequence ID" value="NFA43601.1"/>
    <property type="molecule type" value="Genomic_DNA"/>
</dbReference>
<comment type="caution">
    <text evidence="11">The sequence shown here is derived from an EMBL/GenBank/DDBJ whole genome shotgun (WGS) entry which is preliminary data.</text>
</comment>
<feature type="transmembrane region" description="Helical" evidence="8">
    <location>
        <begin position="9"/>
        <end position="32"/>
    </location>
</feature>
<dbReference type="SUPFAM" id="SSF55874">
    <property type="entry name" value="ATPase domain of HSP90 chaperone/DNA topoisomerase II/histidine kinase"/>
    <property type="match status" value="1"/>
</dbReference>
<evidence type="ECO:0000256" key="1">
    <source>
        <dbReference type="ARBA" id="ARBA00000085"/>
    </source>
</evidence>
<keyword evidence="5" id="KW-0808">Transferase</keyword>
<dbReference type="InterPro" id="IPR003660">
    <property type="entry name" value="HAMP_dom"/>
</dbReference>
<evidence type="ECO:0000313" key="11">
    <source>
        <dbReference type="EMBL" id="NFA43601.1"/>
    </source>
</evidence>
<feature type="transmembrane region" description="Helical" evidence="8">
    <location>
        <begin position="162"/>
        <end position="186"/>
    </location>
</feature>
<dbReference type="PANTHER" id="PTHR43711:SF1">
    <property type="entry name" value="HISTIDINE KINASE 1"/>
    <property type="match status" value="1"/>
</dbReference>
<accession>A0A6M0SQN7</accession>
<feature type="domain" description="Histidine kinase" evidence="9">
    <location>
        <begin position="254"/>
        <end position="471"/>
    </location>
</feature>
<dbReference type="InterPro" id="IPR004358">
    <property type="entry name" value="Sig_transdc_His_kin-like_C"/>
</dbReference>
<organism evidence="11 12">
    <name type="scientific">Clostridium botulinum</name>
    <dbReference type="NCBI Taxonomy" id="1491"/>
    <lineage>
        <taxon>Bacteria</taxon>
        <taxon>Bacillati</taxon>
        <taxon>Bacillota</taxon>
        <taxon>Clostridia</taxon>
        <taxon>Eubacteriales</taxon>
        <taxon>Clostridiaceae</taxon>
        <taxon>Clostridium</taxon>
    </lineage>
</organism>
<name>A0A6M0SQN7_CLOBO</name>
<dbReference type="Gene3D" id="3.30.565.10">
    <property type="entry name" value="Histidine kinase-like ATPase, C-terminal domain"/>
    <property type="match status" value="1"/>
</dbReference>
<evidence type="ECO:0000259" key="10">
    <source>
        <dbReference type="PROSITE" id="PS50885"/>
    </source>
</evidence>
<evidence type="ECO:0000259" key="9">
    <source>
        <dbReference type="PROSITE" id="PS50109"/>
    </source>
</evidence>
<feature type="domain" description="HAMP" evidence="10">
    <location>
        <begin position="187"/>
        <end position="239"/>
    </location>
</feature>
<dbReference type="PRINTS" id="PR00344">
    <property type="entry name" value="BCTRLSENSOR"/>
</dbReference>
<dbReference type="Proteomes" id="UP000472355">
    <property type="component" value="Unassembled WGS sequence"/>
</dbReference>
<evidence type="ECO:0000256" key="5">
    <source>
        <dbReference type="ARBA" id="ARBA00022679"/>
    </source>
</evidence>
<dbReference type="SUPFAM" id="SSF47384">
    <property type="entry name" value="Homodimeric domain of signal transducing histidine kinase"/>
    <property type="match status" value="1"/>
</dbReference>
<dbReference type="Pfam" id="PF00672">
    <property type="entry name" value="HAMP"/>
    <property type="match status" value="1"/>
</dbReference>
<evidence type="ECO:0000313" key="12">
    <source>
        <dbReference type="Proteomes" id="UP000472355"/>
    </source>
</evidence>
<dbReference type="PROSITE" id="PS50885">
    <property type="entry name" value="HAMP"/>
    <property type="match status" value="1"/>
</dbReference>
<dbReference type="SMART" id="SM00387">
    <property type="entry name" value="HATPase_c"/>
    <property type="match status" value="1"/>
</dbReference>
<evidence type="ECO:0000256" key="2">
    <source>
        <dbReference type="ARBA" id="ARBA00004370"/>
    </source>
</evidence>
<proteinExistence type="predicted"/>
<dbReference type="PROSITE" id="PS50109">
    <property type="entry name" value="HIS_KIN"/>
    <property type="match status" value="1"/>
</dbReference>
<dbReference type="InterPro" id="IPR003661">
    <property type="entry name" value="HisK_dim/P_dom"/>
</dbReference>
<dbReference type="InterPro" id="IPR036097">
    <property type="entry name" value="HisK_dim/P_sf"/>
</dbReference>
<dbReference type="GO" id="GO:0016020">
    <property type="term" value="C:membrane"/>
    <property type="evidence" value="ECO:0007669"/>
    <property type="project" value="UniProtKB-SubCell"/>
</dbReference>
<dbReference type="Gene3D" id="1.10.287.130">
    <property type="match status" value="1"/>
</dbReference>
<dbReference type="PANTHER" id="PTHR43711">
    <property type="entry name" value="TWO-COMPONENT HISTIDINE KINASE"/>
    <property type="match status" value="1"/>
</dbReference>
<evidence type="ECO:0000256" key="8">
    <source>
        <dbReference type="SAM" id="Phobius"/>
    </source>
</evidence>
<dbReference type="SMART" id="SM00388">
    <property type="entry name" value="HisKA"/>
    <property type="match status" value="1"/>
</dbReference>
<protein>
    <recommendedName>
        <fullName evidence="3">histidine kinase</fullName>
        <ecNumber evidence="3">2.7.13.3</ecNumber>
    </recommendedName>
</protein>
<comment type="catalytic activity">
    <reaction evidence="1">
        <text>ATP + protein L-histidine = ADP + protein N-phospho-L-histidine.</text>
        <dbReference type="EC" id="2.7.13.3"/>
    </reaction>
</comment>
<keyword evidence="4" id="KW-0597">Phosphoprotein</keyword>
<keyword evidence="6 11" id="KW-0418">Kinase</keyword>
<keyword evidence="8" id="KW-0812">Transmembrane</keyword>
<evidence type="ECO:0000256" key="7">
    <source>
        <dbReference type="ARBA" id="ARBA00023012"/>
    </source>
</evidence>
<keyword evidence="8" id="KW-1133">Transmembrane helix</keyword>
<dbReference type="InterPro" id="IPR036890">
    <property type="entry name" value="HATPase_C_sf"/>
</dbReference>
<keyword evidence="7" id="KW-0902">Two-component regulatory system</keyword>
<dbReference type="InterPro" id="IPR005467">
    <property type="entry name" value="His_kinase_dom"/>
</dbReference>
<dbReference type="SMART" id="SM00304">
    <property type="entry name" value="HAMP"/>
    <property type="match status" value="1"/>
</dbReference>
<dbReference type="Pfam" id="PF02518">
    <property type="entry name" value="HATPase_c"/>
    <property type="match status" value="1"/>
</dbReference>
<dbReference type="CDD" id="cd06225">
    <property type="entry name" value="HAMP"/>
    <property type="match status" value="1"/>
</dbReference>
<evidence type="ECO:0000256" key="4">
    <source>
        <dbReference type="ARBA" id="ARBA00022553"/>
    </source>
</evidence>
<comment type="subcellular location">
    <subcellularLocation>
        <location evidence="2">Membrane</location>
    </subcellularLocation>
</comment>
<dbReference type="AlphaFoldDB" id="A0A6M0SQN7"/>
<dbReference type="Gene3D" id="6.10.340.10">
    <property type="match status" value="1"/>
</dbReference>
<dbReference type="RefSeq" id="WP_061313555.1">
    <property type="nucleotide sequence ID" value="NZ_LFPB01000032.1"/>
</dbReference>
<reference evidence="11 12" key="1">
    <citation type="submission" date="2019-02" db="EMBL/GenBank/DDBJ databases">
        <title>Genome sequencing of Clostridium botulinum clinical isolates.</title>
        <authorList>
            <person name="Brunt J."/>
            <person name="Van Vliet A.H.M."/>
            <person name="Stringer S.C."/>
            <person name="Grant K.A."/>
            <person name="Carter A.C."/>
            <person name="Peck M.W."/>
        </authorList>
    </citation>
    <scope>NUCLEOTIDE SEQUENCE [LARGE SCALE GENOMIC DNA]</scope>
    <source>
        <strain evidence="11 12">H113700579</strain>
    </source>
</reference>
<dbReference type="Pfam" id="PF00512">
    <property type="entry name" value="HisKA"/>
    <property type="match status" value="1"/>
</dbReference>
<dbReference type="FunFam" id="1.10.287.130:FF:000001">
    <property type="entry name" value="Two-component sensor histidine kinase"/>
    <property type="match status" value="1"/>
</dbReference>
<keyword evidence="8" id="KW-0472">Membrane</keyword>
<dbReference type="InterPro" id="IPR050736">
    <property type="entry name" value="Sensor_HK_Regulatory"/>
</dbReference>